<name>A0ABU3ZA14_9FIRM</name>
<dbReference type="PANTHER" id="PTHR42704">
    <property type="entry name" value="RIBULOSE BISPHOSPHATE CARBOXYLASE"/>
    <property type="match status" value="1"/>
</dbReference>
<proteinExistence type="predicted"/>
<dbReference type="Pfam" id="PF00016">
    <property type="entry name" value="RuBisCO_large"/>
    <property type="match status" value="1"/>
</dbReference>
<dbReference type="EMBL" id="JAWJZB010000007">
    <property type="protein sequence ID" value="MDV5088546.1"/>
    <property type="molecule type" value="Genomic_DNA"/>
</dbReference>
<dbReference type="SFLD" id="SFLDG00301">
    <property type="entry name" value="RuBisCO-like_proteins"/>
    <property type="match status" value="1"/>
</dbReference>
<dbReference type="RefSeq" id="WP_317330036.1">
    <property type="nucleotide sequence ID" value="NZ_JAWJZA010000006.1"/>
</dbReference>
<comment type="caution">
    <text evidence="2">The sequence shown here is derived from an EMBL/GenBank/DDBJ whole genome shotgun (WGS) entry which is preliminary data.</text>
</comment>
<dbReference type="SFLD" id="SFLDS00014">
    <property type="entry name" value="RuBisCO"/>
    <property type="match status" value="1"/>
</dbReference>
<dbReference type="CDD" id="cd08210">
    <property type="entry name" value="RLP_RrRLP"/>
    <property type="match status" value="1"/>
</dbReference>
<feature type="domain" description="Ribulose bisphosphate carboxylase large subunit C-terminal" evidence="1">
    <location>
        <begin position="136"/>
        <end position="262"/>
    </location>
</feature>
<evidence type="ECO:0000313" key="2">
    <source>
        <dbReference type="EMBL" id="MDV5088546.1"/>
    </source>
</evidence>
<dbReference type="Proteomes" id="UP001272515">
    <property type="component" value="Unassembled WGS sequence"/>
</dbReference>
<dbReference type="Gene3D" id="3.30.70.150">
    <property type="entry name" value="RuBisCO large subunit, N-terminal domain"/>
    <property type="match status" value="1"/>
</dbReference>
<organism evidence="2 3">
    <name type="scientific">Veillonella absiana</name>
    <dbReference type="NCBI Taxonomy" id="3079305"/>
    <lineage>
        <taxon>Bacteria</taxon>
        <taxon>Bacillati</taxon>
        <taxon>Bacillota</taxon>
        <taxon>Negativicutes</taxon>
        <taxon>Veillonellales</taxon>
        <taxon>Veillonellaceae</taxon>
        <taxon>Veillonella</taxon>
    </lineage>
</organism>
<evidence type="ECO:0000259" key="1">
    <source>
        <dbReference type="Pfam" id="PF00016"/>
    </source>
</evidence>
<keyword evidence="3" id="KW-1185">Reference proteome</keyword>
<dbReference type="InterPro" id="IPR033966">
    <property type="entry name" value="RuBisCO"/>
</dbReference>
<dbReference type="Gene3D" id="3.20.20.110">
    <property type="entry name" value="Ribulose bisphosphate carboxylase, large subunit, C-terminal domain"/>
    <property type="match status" value="1"/>
</dbReference>
<evidence type="ECO:0000313" key="3">
    <source>
        <dbReference type="Proteomes" id="UP001272515"/>
    </source>
</evidence>
<accession>A0ABU3ZA14</accession>
<protein>
    <submittedName>
        <fullName evidence="2">RuBisCO large subunit C-terminal-like domain-containing protein</fullName>
    </submittedName>
</protein>
<dbReference type="SUPFAM" id="SSF54966">
    <property type="entry name" value="RuBisCO, large subunit, small (N-terminal) domain"/>
    <property type="match status" value="1"/>
</dbReference>
<reference evidence="2 3" key="1">
    <citation type="submission" date="2023-10" db="EMBL/GenBank/DDBJ databases">
        <title>Veillonella sp. nov., isolated from a pig farm feces dump.</title>
        <authorList>
            <person name="Chang Y.-H."/>
        </authorList>
    </citation>
    <scope>NUCLEOTIDE SEQUENCE [LARGE SCALE GENOMIC DNA]</scope>
    <source>
        <strain evidence="2 3">YH-vei2233</strain>
    </source>
</reference>
<sequence length="392" mass="42779">MSTERFTVTYRIECDTYDEAKAVMWALQVEQTIEFPYEFVTDPYIKNEVTGQLVSLEPMPVGSHYRTVGVMPGRELDESHYFIGVVSYLVDTTSMEATQFLNVLFGNSSLQPGIWVVDLELCPSLVATFGGPRFGLSGLREILGVPKRAMMQAVIKPMGTPNETLANMCAAYTRGGVDVIKDDHGITNQNFSDFKDRVARCAEQVNSVNAQNGTNTLYAANVSADGVEVLERAYYAKSVGVTALMVAPSLIGFGWLHALATDSELGLPIIAHPAFGGGFSLPGISGIADYLYLGLLPRIFGADMPIFVSYGGRFTFTAPQCKRISSYIRSAYQDMAPAVPSPGGGVTDARLDELVSIYDNDTMFLVGGDMFRRGPDLEANMKYFISRLEALC</sequence>
<dbReference type="PANTHER" id="PTHR42704:SF17">
    <property type="entry name" value="RIBULOSE BISPHOSPHATE CARBOXYLASE LARGE CHAIN"/>
    <property type="match status" value="1"/>
</dbReference>
<dbReference type="InterPro" id="IPR000685">
    <property type="entry name" value="RuBisCO_lsu_C"/>
</dbReference>
<gene>
    <name evidence="2" type="ORF">RVY80_06795</name>
</gene>
<dbReference type="InterPro" id="IPR036422">
    <property type="entry name" value="RuBisCO_lsu_N_sf"/>
</dbReference>
<dbReference type="SUPFAM" id="SSF51649">
    <property type="entry name" value="RuBisCo, C-terminal domain"/>
    <property type="match status" value="1"/>
</dbReference>
<dbReference type="InterPro" id="IPR036376">
    <property type="entry name" value="RuBisCO_lsu_C_sf"/>
</dbReference>